<dbReference type="InterPro" id="IPR008816">
    <property type="entry name" value="Gly_zipper_2TM_dom"/>
</dbReference>
<evidence type="ECO:0000256" key="2">
    <source>
        <dbReference type="ARBA" id="ARBA00023136"/>
    </source>
</evidence>
<dbReference type="PANTHER" id="PTHR35603:SF2">
    <property type="entry name" value="OUTER MEMBRANE LIPOPROTEIN"/>
    <property type="match status" value="1"/>
</dbReference>
<evidence type="ECO:0000313" key="5">
    <source>
        <dbReference type="EMBL" id="WQH04072.1"/>
    </source>
</evidence>
<feature type="compositionally biased region" description="Basic and acidic residues" evidence="3">
    <location>
        <begin position="89"/>
        <end position="103"/>
    </location>
</feature>
<dbReference type="InterPro" id="IPR051407">
    <property type="entry name" value="Bact_OM_lipoprot/Surf_antigen"/>
</dbReference>
<dbReference type="EMBL" id="CP140152">
    <property type="protein sequence ID" value="WQH04072.1"/>
    <property type="molecule type" value="Genomic_DNA"/>
</dbReference>
<keyword evidence="6" id="KW-1185">Reference proteome</keyword>
<name>A0ABZ0XXZ2_9BURK</name>
<sequence length="229" mass="23449">MNNNTNKSSLHPMVLAAAGAVVLVSGVGVAAMMGWLPSSNSQTPEVPLAANVPPVIEQQAAATPPVPAPIAAPVVAPARETVREPVREPVRQAEREPVREKPPVVKHTPAPEKAAPAVCNSCGVIESITSVDQRAEGSGVGAVGGALLGGLLGNQVGDGNGRKLATVAGAIGGAVAGNQVEGRVKGTRTYTIAVRLENGKTQNIIQTEQPNWREGDRVRIVNGNLRADG</sequence>
<proteinExistence type="predicted"/>
<organism evidence="5 6">
    <name type="scientific">Duganella zoogloeoides</name>
    <dbReference type="NCBI Taxonomy" id="75659"/>
    <lineage>
        <taxon>Bacteria</taxon>
        <taxon>Pseudomonadati</taxon>
        <taxon>Pseudomonadota</taxon>
        <taxon>Betaproteobacteria</taxon>
        <taxon>Burkholderiales</taxon>
        <taxon>Oxalobacteraceae</taxon>
        <taxon>Telluria group</taxon>
        <taxon>Duganella</taxon>
    </lineage>
</organism>
<feature type="domain" description="Glycine zipper 2TM" evidence="4">
    <location>
        <begin position="141"/>
        <end position="181"/>
    </location>
</feature>
<evidence type="ECO:0000256" key="3">
    <source>
        <dbReference type="SAM" id="MobiDB-lite"/>
    </source>
</evidence>
<evidence type="ECO:0000256" key="1">
    <source>
        <dbReference type="ARBA" id="ARBA00004370"/>
    </source>
</evidence>
<dbReference type="RefSeq" id="WP_019923421.1">
    <property type="nucleotide sequence ID" value="NZ_CP140152.1"/>
</dbReference>
<dbReference type="Proteomes" id="UP001326110">
    <property type="component" value="Chromosome"/>
</dbReference>
<comment type="subcellular location">
    <subcellularLocation>
        <location evidence="1">Membrane</location>
    </subcellularLocation>
</comment>
<feature type="region of interest" description="Disordered" evidence="3">
    <location>
        <begin position="89"/>
        <end position="112"/>
    </location>
</feature>
<dbReference type="PANTHER" id="PTHR35603">
    <property type="match status" value="1"/>
</dbReference>
<gene>
    <name evidence="5" type="ORF">SR858_23970</name>
</gene>
<dbReference type="Pfam" id="PF05433">
    <property type="entry name" value="Rick_17kDa_Anti"/>
    <property type="match status" value="1"/>
</dbReference>
<reference evidence="5 6" key="1">
    <citation type="submission" date="2023-11" db="EMBL/GenBank/DDBJ databases">
        <title>MicrobeMod: A computational toolkit for identifying prokaryotic methylation and restriction-modification with nanopore sequencing.</title>
        <authorList>
            <person name="Crits-Christoph A."/>
            <person name="Kang S.C."/>
            <person name="Lee H."/>
            <person name="Ostrov N."/>
        </authorList>
    </citation>
    <scope>NUCLEOTIDE SEQUENCE [LARGE SCALE GENOMIC DNA]</scope>
    <source>
        <strain evidence="5 6">ATCC 25935</strain>
    </source>
</reference>
<evidence type="ECO:0000313" key="6">
    <source>
        <dbReference type="Proteomes" id="UP001326110"/>
    </source>
</evidence>
<keyword evidence="2" id="KW-0472">Membrane</keyword>
<evidence type="ECO:0000259" key="4">
    <source>
        <dbReference type="Pfam" id="PF05433"/>
    </source>
</evidence>
<accession>A0ABZ0XXZ2</accession>
<dbReference type="GeneID" id="43165029"/>
<protein>
    <submittedName>
        <fullName evidence="5">Glycine zipper 2TM domain-containing protein</fullName>
    </submittedName>
</protein>